<dbReference type="InterPro" id="IPR035901">
    <property type="entry name" value="GIY-YIG_endonuc_sf"/>
</dbReference>
<dbReference type="Gene3D" id="3.40.1440.10">
    <property type="entry name" value="GIY-YIG endonuclease"/>
    <property type="match status" value="1"/>
</dbReference>
<dbReference type="SUPFAM" id="SSF82771">
    <property type="entry name" value="GIY-YIG endonuclease"/>
    <property type="match status" value="1"/>
</dbReference>
<dbReference type="InterPro" id="IPR050190">
    <property type="entry name" value="UPF0213_domain"/>
</dbReference>
<dbReference type="InterPro" id="IPR000305">
    <property type="entry name" value="GIY-YIG_endonuc"/>
</dbReference>
<dbReference type="CDD" id="cd10456">
    <property type="entry name" value="GIY-YIG_UPF0213"/>
    <property type="match status" value="1"/>
</dbReference>
<organism evidence="3 4">
    <name type="scientific">Acidithiobacillus ferridurans</name>
    <dbReference type="NCBI Taxonomy" id="1232575"/>
    <lineage>
        <taxon>Bacteria</taxon>
        <taxon>Pseudomonadati</taxon>
        <taxon>Pseudomonadota</taxon>
        <taxon>Acidithiobacillia</taxon>
        <taxon>Acidithiobacillales</taxon>
        <taxon>Acidithiobacillaceae</taxon>
        <taxon>Acidithiobacillus</taxon>
    </lineage>
</organism>
<dbReference type="Proteomes" id="UP000887300">
    <property type="component" value="Unassembled WGS sequence"/>
</dbReference>
<comment type="similarity">
    <text evidence="1">Belongs to the UPF0213 family.</text>
</comment>
<dbReference type="PROSITE" id="PS50164">
    <property type="entry name" value="GIY_YIG"/>
    <property type="match status" value="1"/>
</dbReference>
<evidence type="ECO:0000256" key="1">
    <source>
        <dbReference type="ARBA" id="ARBA00007435"/>
    </source>
</evidence>
<gene>
    <name evidence="3" type="ORF">HF568_03575</name>
</gene>
<reference evidence="3" key="1">
    <citation type="journal article" date="2021" name="ISME J.">
        <title>Genomic evolution of the class Acidithiobacillia: deep-branching Proteobacteria living in extreme acidic conditions.</title>
        <authorList>
            <person name="Moya-Beltran A."/>
            <person name="Beard S."/>
            <person name="Rojas-Villalobos C."/>
            <person name="Issotta F."/>
            <person name="Gallardo Y."/>
            <person name="Ulloa R."/>
            <person name="Giaveno A."/>
            <person name="Degli Esposti M."/>
            <person name="Johnson D.B."/>
            <person name="Quatrini R."/>
        </authorList>
    </citation>
    <scope>NUCLEOTIDE SEQUENCE</scope>
    <source>
        <strain evidence="3">DSM 583</strain>
    </source>
</reference>
<dbReference type="RefSeq" id="WP_126604290.1">
    <property type="nucleotide sequence ID" value="NZ_AP018795.1"/>
</dbReference>
<accession>A0A8X8KAP7</accession>
<dbReference type="AlphaFoldDB" id="A0A8X8KAP7"/>
<evidence type="ECO:0000313" key="4">
    <source>
        <dbReference type="Proteomes" id="UP000887300"/>
    </source>
</evidence>
<comment type="caution">
    <text evidence="3">The sequence shown here is derived from an EMBL/GenBank/DDBJ whole genome shotgun (WGS) entry which is preliminary data.</text>
</comment>
<dbReference type="PANTHER" id="PTHR34477">
    <property type="entry name" value="UPF0213 PROTEIN YHBQ"/>
    <property type="match status" value="1"/>
</dbReference>
<protein>
    <submittedName>
        <fullName evidence="3">GIY-YIG nuclease family protein</fullName>
    </submittedName>
</protein>
<evidence type="ECO:0000313" key="3">
    <source>
        <dbReference type="EMBL" id="MBU2722327.1"/>
    </source>
</evidence>
<dbReference type="EMBL" id="JABBHS010000106">
    <property type="protein sequence ID" value="MBU2722327.1"/>
    <property type="molecule type" value="Genomic_DNA"/>
</dbReference>
<dbReference type="PANTHER" id="PTHR34477:SF1">
    <property type="entry name" value="UPF0213 PROTEIN YHBQ"/>
    <property type="match status" value="1"/>
</dbReference>
<feature type="domain" description="GIY-YIG" evidence="2">
    <location>
        <begin position="5"/>
        <end position="83"/>
    </location>
</feature>
<name>A0A8X8KAP7_ACIFI</name>
<proteinExistence type="inferred from homology"/>
<sequence length="98" mass="11087">MPADRTWWVYLIECRGGGIYTGIALDVEKRYQQHMNGKGARYTRMNPPVRLLARRAYPDHRSAAQAEFTIKGLSCLEKWRWAAACAQNVSNLALSGSD</sequence>
<dbReference type="Pfam" id="PF01541">
    <property type="entry name" value="GIY-YIG"/>
    <property type="match status" value="1"/>
</dbReference>
<evidence type="ECO:0000259" key="2">
    <source>
        <dbReference type="PROSITE" id="PS50164"/>
    </source>
</evidence>